<protein>
    <submittedName>
        <fullName evidence="1">Uncharacterized protein</fullName>
    </submittedName>
</protein>
<dbReference type="Proteomes" id="UP001165082">
    <property type="component" value="Unassembled WGS sequence"/>
</dbReference>
<sequence length="14" mass="1675">MGSQQKTRNKKKLK</sequence>
<accession>A0A9W6ZT59</accession>
<evidence type="ECO:0000313" key="1">
    <source>
        <dbReference type="EMBL" id="GMH59997.1"/>
    </source>
</evidence>
<organism evidence="1 2">
    <name type="scientific">Triparma retinervis</name>
    <dbReference type="NCBI Taxonomy" id="2557542"/>
    <lineage>
        <taxon>Eukaryota</taxon>
        <taxon>Sar</taxon>
        <taxon>Stramenopiles</taxon>
        <taxon>Ochrophyta</taxon>
        <taxon>Bolidophyceae</taxon>
        <taxon>Parmales</taxon>
        <taxon>Triparmaceae</taxon>
        <taxon>Triparma</taxon>
    </lineage>
</organism>
<gene>
    <name evidence="1" type="ORF">TrRE_jg4124</name>
</gene>
<name>A0A9W6ZT59_9STRA</name>
<reference evidence="1" key="1">
    <citation type="submission" date="2022-07" db="EMBL/GenBank/DDBJ databases">
        <title>Genome analysis of Parmales, a sister group of diatoms, reveals the evolutionary specialization of diatoms from phago-mixotrophs to photoautotrophs.</title>
        <authorList>
            <person name="Ban H."/>
            <person name="Sato S."/>
            <person name="Yoshikawa S."/>
            <person name="Kazumasa Y."/>
            <person name="Nakamura Y."/>
            <person name="Ichinomiya M."/>
            <person name="Saitoh K."/>
            <person name="Sato N."/>
            <person name="Blanc-Mathieu R."/>
            <person name="Endo H."/>
            <person name="Kuwata A."/>
            <person name="Ogata H."/>
        </authorList>
    </citation>
    <scope>NUCLEOTIDE SEQUENCE</scope>
</reference>
<feature type="non-terminal residue" evidence="1">
    <location>
        <position position="14"/>
    </location>
</feature>
<dbReference type="EMBL" id="BRXZ01003691">
    <property type="protein sequence ID" value="GMH59997.1"/>
    <property type="molecule type" value="Genomic_DNA"/>
</dbReference>
<comment type="caution">
    <text evidence="1">The sequence shown here is derived from an EMBL/GenBank/DDBJ whole genome shotgun (WGS) entry which is preliminary data.</text>
</comment>
<evidence type="ECO:0000313" key="2">
    <source>
        <dbReference type="Proteomes" id="UP001165082"/>
    </source>
</evidence>
<keyword evidence="2" id="KW-1185">Reference proteome</keyword>
<proteinExistence type="predicted"/>